<dbReference type="PATRIC" id="fig|200452.3.peg.1640"/>
<dbReference type="GO" id="GO:0003700">
    <property type="term" value="F:DNA-binding transcription factor activity"/>
    <property type="evidence" value="ECO:0007669"/>
    <property type="project" value="InterPro"/>
</dbReference>
<dbReference type="SUPFAM" id="SSF46785">
    <property type="entry name" value="Winged helix' DNA-binding domain"/>
    <property type="match status" value="1"/>
</dbReference>
<dbReference type="InterPro" id="IPR036388">
    <property type="entry name" value="WH-like_DNA-bd_sf"/>
</dbReference>
<evidence type="ECO:0000256" key="3">
    <source>
        <dbReference type="ARBA" id="ARBA00023125"/>
    </source>
</evidence>
<gene>
    <name evidence="7" type="ORF">ALO92_100009</name>
</gene>
<dbReference type="SUPFAM" id="SSF53850">
    <property type="entry name" value="Periplasmic binding protein-like II"/>
    <property type="match status" value="1"/>
</dbReference>
<organism evidence="7 8">
    <name type="scientific">Pseudomonas congelans</name>
    <dbReference type="NCBI Taxonomy" id="200452"/>
    <lineage>
        <taxon>Bacteria</taxon>
        <taxon>Pseudomonadati</taxon>
        <taxon>Pseudomonadota</taxon>
        <taxon>Gammaproteobacteria</taxon>
        <taxon>Pseudomonadales</taxon>
        <taxon>Pseudomonadaceae</taxon>
        <taxon>Pseudomonas</taxon>
    </lineage>
</organism>
<comment type="similarity">
    <text evidence="1">Belongs to the LysR transcriptional regulatory family.</text>
</comment>
<dbReference type="Gene3D" id="1.10.10.10">
    <property type="entry name" value="Winged helix-like DNA-binding domain superfamily/Winged helix DNA-binding domain"/>
    <property type="match status" value="1"/>
</dbReference>
<dbReference type="PROSITE" id="PS50931">
    <property type="entry name" value="HTH_LYSR"/>
    <property type="match status" value="1"/>
</dbReference>
<dbReference type="AlphaFoldDB" id="A0A0P9LY55"/>
<dbReference type="EMBL" id="LJQB01000067">
    <property type="protein sequence ID" value="KPW83591.1"/>
    <property type="molecule type" value="Genomic_DNA"/>
</dbReference>
<evidence type="ECO:0000313" key="7">
    <source>
        <dbReference type="EMBL" id="KPW83591.1"/>
    </source>
</evidence>
<proteinExistence type="inferred from homology"/>
<dbReference type="PRINTS" id="PR00039">
    <property type="entry name" value="HTHLYSR"/>
</dbReference>
<dbReference type="InterPro" id="IPR005119">
    <property type="entry name" value="LysR_subst-bd"/>
</dbReference>
<evidence type="ECO:0000259" key="6">
    <source>
        <dbReference type="PROSITE" id="PS50931"/>
    </source>
</evidence>
<dbReference type="PANTHER" id="PTHR30346:SF26">
    <property type="entry name" value="HYDROGEN PEROXIDE-INDUCIBLE GENES ACTIVATOR"/>
    <property type="match status" value="1"/>
</dbReference>
<comment type="caution">
    <text evidence="7">The sequence shown here is derived from an EMBL/GenBank/DDBJ whole genome shotgun (WGS) entry which is preliminary data.</text>
</comment>
<dbReference type="Proteomes" id="UP000050411">
    <property type="component" value="Unassembled WGS sequence"/>
</dbReference>
<feature type="domain" description="HTH lysR-type" evidence="6">
    <location>
        <begin position="17"/>
        <end position="74"/>
    </location>
</feature>
<dbReference type="Gene3D" id="3.40.190.10">
    <property type="entry name" value="Periplasmic binding protein-like II"/>
    <property type="match status" value="2"/>
</dbReference>
<dbReference type="GO" id="GO:0032993">
    <property type="term" value="C:protein-DNA complex"/>
    <property type="evidence" value="ECO:0007669"/>
    <property type="project" value="TreeGrafter"/>
</dbReference>
<keyword evidence="2" id="KW-0805">Transcription regulation</keyword>
<dbReference type="PANTHER" id="PTHR30346">
    <property type="entry name" value="TRANSCRIPTIONAL DUAL REGULATOR HCAR-RELATED"/>
    <property type="match status" value="1"/>
</dbReference>
<dbReference type="Pfam" id="PF03466">
    <property type="entry name" value="LysR_substrate"/>
    <property type="match status" value="1"/>
</dbReference>
<dbReference type="CDD" id="cd08411">
    <property type="entry name" value="PBP2_OxyR"/>
    <property type="match status" value="1"/>
</dbReference>
<evidence type="ECO:0000256" key="4">
    <source>
        <dbReference type="ARBA" id="ARBA00023159"/>
    </source>
</evidence>
<evidence type="ECO:0000256" key="5">
    <source>
        <dbReference type="ARBA" id="ARBA00023163"/>
    </source>
</evidence>
<dbReference type="FunFam" id="1.10.10.10:FF:000001">
    <property type="entry name" value="LysR family transcriptional regulator"/>
    <property type="match status" value="1"/>
</dbReference>
<evidence type="ECO:0000256" key="2">
    <source>
        <dbReference type="ARBA" id="ARBA00023015"/>
    </source>
</evidence>
<accession>A0A0P9LY55</accession>
<sequence>MDRTRYAGVATSWTHVMTLTELRYIVTLAQEQHFGHAAERCHVSQPTLSVGVKKLEDELGVLIFERSKSAVRLTPVGEGIVAQAQKVLEQAQGIRELAQAGKNQLTAPLKVGAIYTVGPYLFPHLIPQLHRVAPQMPLYIEENFTHVLRDKLRNGELDAVIIALPFNEADVLTLPLYDEPFSVLMPADHPWTQKETIDASALNDKSLLLLGEGHCFRDQVLEACPTLGKGNEGSKHTTVESSSLETIRHMVASGLGISILPLSAVDSHHYAPGVIEVRPLTPPVPFRTVAIAWRASFPRPKAIEILADSARLCSVARPKTVAS</sequence>
<dbReference type="GO" id="GO:0003677">
    <property type="term" value="F:DNA binding"/>
    <property type="evidence" value="ECO:0007669"/>
    <property type="project" value="UniProtKB-KW"/>
</dbReference>
<dbReference type="InterPro" id="IPR036390">
    <property type="entry name" value="WH_DNA-bd_sf"/>
</dbReference>
<keyword evidence="3" id="KW-0238">DNA-binding</keyword>
<name>A0A0P9LY55_9PSED</name>
<dbReference type="InterPro" id="IPR000847">
    <property type="entry name" value="LysR_HTH_N"/>
</dbReference>
<dbReference type="Pfam" id="PF00126">
    <property type="entry name" value="HTH_1"/>
    <property type="match status" value="1"/>
</dbReference>
<keyword evidence="5" id="KW-0804">Transcription</keyword>
<evidence type="ECO:0000313" key="8">
    <source>
        <dbReference type="Proteomes" id="UP000050411"/>
    </source>
</evidence>
<evidence type="ECO:0000256" key="1">
    <source>
        <dbReference type="ARBA" id="ARBA00009437"/>
    </source>
</evidence>
<reference evidence="7 8" key="1">
    <citation type="submission" date="2015-09" db="EMBL/GenBank/DDBJ databases">
        <title>Genome announcement of multiple Pseudomonas syringae strains.</title>
        <authorList>
            <person name="Thakur S."/>
            <person name="Wang P.W."/>
            <person name="Gong Y."/>
            <person name="Weir B.S."/>
            <person name="Guttman D.S."/>
        </authorList>
    </citation>
    <scope>NUCLEOTIDE SEQUENCE [LARGE SCALE GENOMIC DNA]</scope>
    <source>
        <strain evidence="7 8">ICMP19117</strain>
    </source>
</reference>
<keyword evidence="4" id="KW-0010">Activator</keyword>
<protein>
    <submittedName>
        <fullName evidence="7">Oxidative stress regulatory protein OxyR</fullName>
    </submittedName>
</protein>